<dbReference type="RefSeq" id="WP_201076736.1">
    <property type="nucleotide sequence ID" value="NZ_CP067420.1"/>
</dbReference>
<name>A0ABX7B738_9PROT</name>
<dbReference type="Pfam" id="PF13778">
    <property type="entry name" value="DUF4174"/>
    <property type="match status" value="1"/>
</dbReference>
<gene>
    <name evidence="3" type="ORF">IGS68_01240</name>
</gene>
<evidence type="ECO:0000256" key="1">
    <source>
        <dbReference type="ARBA" id="ARBA00022729"/>
    </source>
</evidence>
<evidence type="ECO:0000313" key="4">
    <source>
        <dbReference type="Proteomes" id="UP000595197"/>
    </source>
</evidence>
<dbReference type="Proteomes" id="UP000595197">
    <property type="component" value="Chromosome"/>
</dbReference>
<keyword evidence="1" id="KW-0732">Signal</keyword>
<organism evidence="3 4">
    <name type="scientific">Skermanella cutis</name>
    <dbReference type="NCBI Taxonomy" id="2775420"/>
    <lineage>
        <taxon>Bacteria</taxon>
        <taxon>Pseudomonadati</taxon>
        <taxon>Pseudomonadota</taxon>
        <taxon>Alphaproteobacteria</taxon>
        <taxon>Rhodospirillales</taxon>
        <taxon>Azospirillaceae</taxon>
        <taxon>Skermanella</taxon>
    </lineage>
</organism>
<feature type="domain" description="DUF4174" evidence="2">
    <location>
        <begin position="4"/>
        <end position="108"/>
    </location>
</feature>
<evidence type="ECO:0000259" key="2">
    <source>
        <dbReference type="Pfam" id="PF13778"/>
    </source>
</evidence>
<sequence>MVSLDVYRGKNRVLLVFGPSPEDPQVQHQLTSAADNKDDFADRDLIVRAMPASDPEAAGFRERYGAPAEGFAAILIGKDGTEKLRRSEPILAEELFAAIDSMPMRQDEMERGG</sequence>
<dbReference type="InterPro" id="IPR025232">
    <property type="entry name" value="DUF4174"/>
</dbReference>
<protein>
    <submittedName>
        <fullName evidence="3">DUF4174 domain-containing protein</fullName>
    </submittedName>
</protein>
<dbReference type="SUPFAM" id="SSF52833">
    <property type="entry name" value="Thioredoxin-like"/>
    <property type="match status" value="1"/>
</dbReference>
<proteinExistence type="predicted"/>
<evidence type="ECO:0000313" key="3">
    <source>
        <dbReference type="EMBL" id="QQP89933.1"/>
    </source>
</evidence>
<dbReference type="EMBL" id="CP067420">
    <property type="protein sequence ID" value="QQP89933.1"/>
    <property type="molecule type" value="Genomic_DNA"/>
</dbReference>
<reference evidence="3" key="1">
    <citation type="submission" date="2021-02" db="EMBL/GenBank/DDBJ databases">
        <title>Skermanella TT6 skin isolate.</title>
        <authorList>
            <person name="Lee K."/>
            <person name="Ganzorig M."/>
        </authorList>
    </citation>
    <scope>NUCLEOTIDE SEQUENCE</scope>
    <source>
        <strain evidence="3">TT6</strain>
    </source>
</reference>
<dbReference type="InterPro" id="IPR036249">
    <property type="entry name" value="Thioredoxin-like_sf"/>
</dbReference>
<keyword evidence="4" id="KW-1185">Reference proteome</keyword>
<accession>A0ABX7B738</accession>